<evidence type="ECO:0000313" key="1">
    <source>
        <dbReference type="EMBL" id="SBT08044.1"/>
    </source>
</evidence>
<accession>A0A1A8XSG6</accession>
<dbReference type="AlphaFoldDB" id="A0A1A8XSG6"/>
<gene>
    <name evidence="1" type="ORF">ACCAA_510071</name>
</gene>
<keyword evidence="2" id="KW-1185">Reference proteome</keyword>
<name>A0A1A8XSG6_9PROT</name>
<protein>
    <submittedName>
        <fullName evidence="1">Uncharacterized protein</fullName>
    </submittedName>
</protein>
<organism evidence="1 2">
    <name type="scientific">Candidatus Accumulibacter aalborgensis</name>
    <dbReference type="NCBI Taxonomy" id="1860102"/>
    <lineage>
        <taxon>Bacteria</taxon>
        <taxon>Pseudomonadati</taxon>
        <taxon>Pseudomonadota</taxon>
        <taxon>Betaproteobacteria</taxon>
        <taxon>Candidatus Accumulibacter</taxon>
    </lineage>
</organism>
<dbReference type="Proteomes" id="UP000199169">
    <property type="component" value="Unassembled WGS sequence"/>
</dbReference>
<dbReference type="STRING" id="1860102.ACCAA_510071"/>
<proteinExistence type="predicted"/>
<evidence type="ECO:0000313" key="2">
    <source>
        <dbReference type="Proteomes" id="UP000199169"/>
    </source>
</evidence>
<dbReference type="EMBL" id="FLQX01000129">
    <property type="protein sequence ID" value="SBT08044.1"/>
    <property type="molecule type" value="Genomic_DNA"/>
</dbReference>
<reference evidence="1 2" key="1">
    <citation type="submission" date="2016-06" db="EMBL/GenBank/DDBJ databases">
        <authorList>
            <person name="Kjaerup R.B."/>
            <person name="Dalgaard T.S."/>
            <person name="Juul-Madsen H.R."/>
        </authorList>
    </citation>
    <scope>NUCLEOTIDE SEQUENCE [LARGE SCALE GENOMIC DNA]</scope>
    <source>
        <strain evidence="1">3</strain>
    </source>
</reference>
<sequence length="58" mass="6128">MSHTCLTRSAGAPTRERGDLAHCGRVVPRRIPQATHLNGLGAENTGGRYIAGSCALIR</sequence>